<keyword evidence="1" id="KW-0472">Membrane</keyword>
<dbReference type="Proteomes" id="UP001460679">
    <property type="component" value="Chromosome"/>
</dbReference>
<feature type="transmembrane region" description="Helical" evidence="1">
    <location>
        <begin position="172"/>
        <end position="195"/>
    </location>
</feature>
<dbReference type="Pfam" id="PF12679">
    <property type="entry name" value="ABC2_membrane_2"/>
    <property type="match status" value="1"/>
</dbReference>
<accession>A0ABZ2RRX0</accession>
<dbReference type="EMBL" id="CP148066">
    <property type="protein sequence ID" value="WXL28385.1"/>
    <property type="molecule type" value="Genomic_DNA"/>
</dbReference>
<feature type="transmembrane region" description="Helical" evidence="1">
    <location>
        <begin position="564"/>
        <end position="584"/>
    </location>
</feature>
<keyword evidence="1" id="KW-1133">Transmembrane helix</keyword>
<keyword evidence="1" id="KW-0812">Transmembrane</keyword>
<name>A0ABZ2RRX0_9BACT</name>
<gene>
    <name evidence="2" type="ORF">WG616_03410</name>
</gene>
<sequence>MNKKINTKTNFWNFLTYYLKTKKSTIWLPVFSFVLTVVLGLIGLASKDLHTIKLIIIPSIVVSLFLCVLYSNLVSINIFKALELDGLELIVTSKPVSRKSMVQTKMIMFVLIGLIYSLTTLIAFAIGLSYLYKIESFYYTWIVVSSFFVSLFGYLFFGFITAIISTKSNKRLASTITTTLFLPLFLLGGFSSYFAEPTVKSFAKQLNNNYNNLNAFSFATDKDNDSFYVVNRKAQEDEKDFSKEINKLFDEIKNNAAPSQILAWLNIPYQMSIMFSPYGSDLFINGSNNKSHFLENIINYKNTNDLKYTYKLLDSKSLESFKNNSGFFIPNAPLIANNINFGDEKWNTNNIIYAWEKADSNYLLPQDSFGFSSTKNFAGKLDWNLIQEILLSSEFKQEFNNVFKESINSDMSVEEFNNKIFENRTSFISTLKSVFDTQTNAIEDYEKQIYVYVSSYYNLFFNYFGTKLQQTITKDYNYTDNQPKAKQYNVKVYISPSETRIYKIGGYSSYLPIVETLTKENADDNKENKQVARIKLTVDSNANLFSYNTDVFQVVRKQNAVSGYAVYPFWIVLVVVLGITVYELQKRKDFK</sequence>
<keyword evidence="3" id="KW-1185">Reference proteome</keyword>
<feature type="transmembrane region" description="Helical" evidence="1">
    <location>
        <begin position="26"/>
        <end position="45"/>
    </location>
</feature>
<feature type="transmembrane region" description="Helical" evidence="1">
    <location>
        <begin position="51"/>
        <end position="70"/>
    </location>
</feature>
<reference evidence="2" key="1">
    <citation type="submission" date="2024-03" db="EMBL/GenBank/DDBJ databases">
        <title>Complete genome sequence of Mycoplasma gypis type strain B1/T1.</title>
        <authorList>
            <person name="Spergser J."/>
        </authorList>
    </citation>
    <scope>NUCLEOTIDE SEQUENCE [LARGE SCALE GENOMIC DNA]</scope>
    <source>
        <strain evidence="2">B1/T1</strain>
    </source>
</reference>
<dbReference type="RefSeq" id="WP_205499215.1">
    <property type="nucleotide sequence ID" value="NZ_CP148066.1"/>
</dbReference>
<proteinExistence type="predicted"/>
<evidence type="ECO:0000313" key="2">
    <source>
        <dbReference type="EMBL" id="WXL28385.1"/>
    </source>
</evidence>
<evidence type="ECO:0000313" key="3">
    <source>
        <dbReference type="Proteomes" id="UP001460679"/>
    </source>
</evidence>
<organism evidence="2 3">
    <name type="scientific">[Mycoplasma] gypis</name>
    <dbReference type="NCBI Taxonomy" id="92404"/>
    <lineage>
        <taxon>Bacteria</taxon>
        <taxon>Bacillati</taxon>
        <taxon>Mycoplasmatota</taxon>
        <taxon>Mycoplasmoidales</taxon>
        <taxon>Metamycoplasmataceae</taxon>
        <taxon>Metamycoplasma</taxon>
    </lineage>
</organism>
<feature type="transmembrane region" description="Helical" evidence="1">
    <location>
        <begin position="107"/>
        <end position="132"/>
    </location>
</feature>
<evidence type="ECO:0000256" key="1">
    <source>
        <dbReference type="SAM" id="Phobius"/>
    </source>
</evidence>
<feature type="transmembrane region" description="Helical" evidence="1">
    <location>
        <begin position="138"/>
        <end position="160"/>
    </location>
</feature>
<protein>
    <submittedName>
        <fullName evidence="2">ABC transporter permease</fullName>
    </submittedName>
</protein>